<dbReference type="SMART" id="SM00987">
    <property type="entry name" value="UreE_C"/>
    <property type="match status" value="1"/>
</dbReference>
<dbReference type="GO" id="GO:0046872">
    <property type="term" value="F:metal ion binding"/>
    <property type="evidence" value="ECO:0007669"/>
    <property type="project" value="UniProtKB-KW"/>
</dbReference>
<keyword evidence="6" id="KW-0479">Metal-binding</keyword>
<comment type="catalytic activity">
    <reaction evidence="1">
        <text>Hydrolyzes single-stranded DNA or mismatched double-stranded DNA and polynucleotides, releasing free uracil.</text>
        <dbReference type="EC" id="3.2.2.27"/>
    </reaction>
</comment>
<dbReference type="NCBIfam" id="TIGR00758">
    <property type="entry name" value="UDG_fam4"/>
    <property type="match status" value="1"/>
</dbReference>
<evidence type="ECO:0000256" key="12">
    <source>
        <dbReference type="SAM" id="MobiDB-lite"/>
    </source>
</evidence>
<evidence type="ECO:0000256" key="10">
    <source>
        <dbReference type="ARBA" id="ARBA00023014"/>
    </source>
</evidence>
<reference evidence="14" key="1">
    <citation type="submission" date="2021-01" db="EMBL/GenBank/DDBJ databases">
        <title>Modified the classification status of verrucomicrobia.</title>
        <authorList>
            <person name="Feng X."/>
        </authorList>
    </citation>
    <scope>NUCLEOTIDE SEQUENCE</scope>
    <source>
        <strain evidence="14">5K15</strain>
    </source>
</reference>
<protein>
    <recommendedName>
        <fullName evidence="4">Type-4 uracil-DNA glycosylase</fullName>
        <ecNumber evidence="3">3.2.2.27</ecNumber>
    </recommendedName>
</protein>
<dbReference type="InterPro" id="IPR051536">
    <property type="entry name" value="UDG_Type-4/5"/>
</dbReference>
<dbReference type="InterPro" id="IPR036895">
    <property type="entry name" value="Uracil-DNA_glycosylase-like_sf"/>
</dbReference>
<keyword evidence="7" id="KW-0227">DNA damage</keyword>
<dbReference type="EC" id="3.2.2.27" evidence="3"/>
<dbReference type="InterPro" id="IPR005273">
    <property type="entry name" value="Ura-DNA_glyco_family4"/>
</dbReference>
<dbReference type="GO" id="GO:0051539">
    <property type="term" value="F:4 iron, 4 sulfur cluster binding"/>
    <property type="evidence" value="ECO:0007669"/>
    <property type="project" value="UniProtKB-KW"/>
</dbReference>
<dbReference type="Gene3D" id="3.40.470.10">
    <property type="entry name" value="Uracil-DNA glycosylase-like domain"/>
    <property type="match status" value="1"/>
</dbReference>
<gene>
    <name evidence="14" type="ORF">JIN83_09995</name>
</gene>
<evidence type="ECO:0000313" key="15">
    <source>
        <dbReference type="Proteomes" id="UP000634206"/>
    </source>
</evidence>
<feature type="domain" description="Uracil-DNA glycosylase-like" evidence="13">
    <location>
        <begin position="143"/>
        <end position="297"/>
    </location>
</feature>
<accession>A0AAE2SBT6</accession>
<evidence type="ECO:0000256" key="11">
    <source>
        <dbReference type="ARBA" id="ARBA00023204"/>
    </source>
</evidence>
<feature type="region of interest" description="Disordered" evidence="12">
    <location>
        <begin position="57"/>
        <end position="88"/>
    </location>
</feature>
<dbReference type="SMART" id="SM00986">
    <property type="entry name" value="UDG"/>
    <property type="match status" value="1"/>
</dbReference>
<evidence type="ECO:0000256" key="2">
    <source>
        <dbReference type="ARBA" id="ARBA00006521"/>
    </source>
</evidence>
<evidence type="ECO:0000256" key="6">
    <source>
        <dbReference type="ARBA" id="ARBA00022723"/>
    </source>
</evidence>
<dbReference type="RefSeq" id="WP_309489903.1">
    <property type="nucleotide sequence ID" value="NZ_JAENIG010000006.1"/>
</dbReference>
<dbReference type="EMBL" id="JAENIG010000006">
    <property type="protein sequence ID" value="MBK1855290.1"/>
    <property type="molecule type" value="Genomic_DNA"/>
</dbReference>
<evidence type="ECO:0000256" key="7">
    <source>
        <dbReference type="ARBA" id="ARBA00022763"/>
    </source>
</evidence>
<keyword evidence="9" id="KW-0408">Iron</keyword>
<comment type="similarity">
    <text evidence="2">Belongs to the uracil-DNA glycosylase (UDG) superfamily. Type 4 (UDGa) family.</text>
</comment>
<dbReference type="Proteomes" id="UP000634206">
    <property type="component" value="Unassembled WGS sequence"/>
</dbReference>
<evidence type="ECO:0000256" key="1">
    <source>
        <dbReference type="ARBA" id="ARBA00001400"/>
    </source>
</evidence>
<evidence type="ECO:0000259" key="13">
    <source>
        <dbReference type="SMART" id="SM00986"/>
    </source>
</evidence>
<evidence type="ECO:0000313" key="14">
    <source>
        <dbReference type="EMBL" id="MBK1855290.1"/>
    </source>
</evidence>
<dbReference type="Pfam" id="PF03167">
    <property type="entry name" value="UDG"/>
    <property type="match status" value="1"/>
</dbReference>
<dbReference type="InterPro" id="IPR005122">
    <property type="entry name" value="Uracil-DNA_glycosylase-like"/>
</dbReference>
<keyword evidence="15" id="KW-1185">Reference proteome</keyword>
<dbReference type="SUPFAM" id="SSF52141">
    <property type="entry name" value="Uracil-DNA glycosylase-like"/>
    <property type="match status" value="1"/>
</dbReference>
<name>A0AAE2SBT6_9BACT</name>
<evidence type="ECO:0000256" key="8">
    <source>
        <dbReference type="ARBA" id="ARBA00022801"/>
    </source>
</evidence>
<feature type="compositionally biased region" description="Low complexity" evidence="12">
    <location>
        <begin position="58"/>
        <end position="87"/>
    </location>
</feature>
<dbReference type="GO" id="GO:0004844">
    <property type="term" value="F:uracil DNA N-glycosylase activity"/>
    <property type="evidence" value="ECO:0007669"/>
    <property type="project" value="UniProtKB-EC"/>
</dbReference>
<keyword evidence="10" id="KW-0411">Iron-sulfur</keyword>
<keyword evidence="8" id="KW-0378">Hydrolase</keyword>
<dbReference type="PANTHER" id="PTHR33693">
    <property type="entry name" value="TYPE-5 URACIL-DNA GLYCOSYLASE"/>
    <property type="match status" value="1"/>
</dbReference>
<dbReference type="GO" id="GO:0006281">
    <property type="term" value="P:DNA repair"/>
    <property type="evidence" value="ECO:0007669"/>
    <property type="project" value="UniProtKB-KW"/>
</dbReference>
<keyword evidence="5" id="KW-0004">4Fe-4S</keyword>
<dbReference type="CDD" id="cd10030">
    <property type="entry name" value="UDG-F4_TTUDGA_SPO1dp_like"/>
    <property type="match status" value="1"/>
</dbReference>
<comment type="caution">
    <text evidence="14">The sequence shown here is derived from an EMBL/GenBank/DDBJ whole genome shotgun (WGS) entry which is preliminary data.</text>
</comment>
<keyword evidence="11" id="KW-0234">DNA repair</keyword>
<proteinExistence type="inferred from homology"/>
<dbReference type="PANTHER" id="PTHR33693:SF1">
    <property type="entry name" value="TYPE-4 URACIL-DNA GLYCOSYLASE"/>
    <property type="match status" value="1"/>
</dbReference>
<evidence type="ECO:0000256" key="3">
    <source>
        <dbReference type="ARBA" id="ARBA00012030"/>
    </source>
</evidence>
<evidence type="ECO:0000256" key="4">
    <source>
        <dbReference type="ARBA" id="ARBA00019403"/>
    </source>
</evidence>
<evidence type="ECO:0000256" key="5">
    <source>
        <dbReference type="ARBA" id="ARBA00022485"/>
    </source>
</evidence>
<dbReference type="AlphaFoldDB" id="A0AAE2SBT6"/>
<organism evidence="14 15">
    <name type="scientific">Oceaniferula flava</name>
    <dbReference type="NCBI Taxonomy" id="2800421"/>
    <lineage>
        <taxon>Bacteria</taxon>
        <taxon>Pseudomonadati</taxon>
        <taxon>Verrucomicrobiota</taxon>
        <taxon>Verrucomicrobiia</taxon>
        <taxon>Verrucomicrobiales</taxon>
        <taxon>Verrucomicrobiaceae</taxon>
        <taxon>Oceaniferula</taxon>
    </lineage>
</organism>
<evidence type="ECO:0000256" key="9">
    <source>
        <dbReference type="ARBA" id="ARBA00023004"/>
    </source>
</evidence>
<sequence>MRAETRWVWFLWGVPAIAQPLIDYLRHLQGQGQTHVSIDDEARLILREFFIRAKTGKPSQPAAKQAVPASASAPAQAPAQPAPAAQPTNVDLTALAAPAPKEKSDRITVAGGSQEEKLAQLKHQASQWAPAKALGTLRQTMVFSHGSPNADIMLVGEAPGFDEERMQEPFVGLAGQKLDGILGAMGLSRSSVYLTNIVKFRPSMVNQTTNNRKPSLEERAACMPIFQAEIDIVAPKVIIALGGTAAQSLLDSTEPVTKLRGAFHEFSGVPVRVTYHPSYILHNEATSEKRKLWEDMLSVMELLNMPINDKQRGYFLPKS</sequence>